<sequence length="114" mass="13674">MGLTERIIETKRSLMKLQHEGKYTECEEVIKFINRAFFNLCKEHRDFENENSYLPMYGYENQRLDAMVEYYLEGRASKNELKNDFFPIIDVLSGDYNFSKGKKIKKVFLNCYEN</sequence>
<evidence type="ECO:0000313" key="2">
    <source>
        <dbReference type="Proteomes" id="UP000030012"/>
    </source>
</evidence>
<dbReference type="OrthoDB" id="1909624at2"/>
<dbReference type="Proteomes" id="UP000030012">
    <property type="component" value="Unassembled WGS sequence"/>
</dbReference>
<dbReference type="EMBL" id="JENJ01000012">
    <property type="protein sequence ID" value="KGM97272.1"/>
    <property type="molecule type" value="Genomic_DNA"/>
</dbReference>
<proteinExistence type="predicted"/>
<dbReference type="RefSeq" id="WP_039253590.1">
    <property type="nucleotide sequence ID" value="NZ_JENJ01000012.1"/>
</dbReference>
<reference evidence="1 2" key="1">
    <citation type="submission" date="2014-01" db="EMBL/GenBank/DDBJ databases">
        <title>Plasmidome dynamics in the species complex Clostridium novyi sensu lato converts strains of independent lineages into distinctly different pathogens.</title>
        <authorList>
            <person name="Skarin H."/>
            <person name="Segerman B."/>
        </authorList>
    </citation>
    <scope>NUCLEOTIDE SEQUENCE [LARGE SCALE GENOMIC DNA]</scope>
    <source>
        <strain evidence="1 2">4552</strain>
    </source>
</reference>
<protein>
    <submittedName>
        <fullName evidence="1">Uncharacterized protein</fullName>
    </submittedName>
</protein>
<accession>A0A0A0I8V2</accession>
<organism evidence="1 2">
    <name type="scientific">Clostridium novyi A str. 4552</name>
    <dbReference type="NCBI Taxonomy" id="1444289"/>
    <lineage>
        <taxon>Bacteria</taxon>
        <taxon>Bacillati</taxon>
        <taxon>Bacillota</taxon>
        <taxon>Clostridia</taxon>
        <taxon>Eubacteriales</taxon>
        <taxon>Clostridiaceae</taxon>
        <taxon>Clostridium</taxon>
    </lineage>
</organism>
<gene>
    <name evidence="1" type="ORF">Z968_03945</name>
</gene>
<evidence type="ECO:0000313" key="1">
    <source>
        <dbReference type="EMBL" id="KGM97272.1"/>
    </source>
</evidence>
<name>A0A0A0I8V2_CLONO</name>
<dbReference type="AlphaFoldDB" id="A0A0A0I8V2"/>
<comment type="caution">
    <text evidence="1">The sequence shown here is derived from an EMBL/GenBank/DDBJ whole genome shotgun (WGS) entry which is preliminary data.</text>
</comment>